<reference evidence="1" key="1">
    <citation type="submission" date="2020-05" db="EMBL/GenBank/DDBJ databases">
        <authorList>
            <person name="Chiriac C."/>
            <person name="Salcher M."/>
            <person name="Ghai R."/>
            <person name="Kavagutti S V."/>
        </authorList>
    </citation>
    <scope>NUCLEOTIDE SEQUENCE</scope>
</reference>
<sequence length="70" mass="7641">MERAQSLERISPTTLESDVLADNIGNVGALLYLIDIRFPYETSHEPILRSGSTGLGGEPLVPDECALIRE</sequence>
<dbReference type="AlphaFoldDB" id="A0A6J7DCJ2"/>
<evidence type="ECO:0000313" key="1">
    <source>
        <dbReference type="EMBL" id="CAB4868712.1"/>
    </source>
</evidence>
<proteinExistence type="predicted"/>
<gene>
    <name evidence="1" type="ORF">UFOPK3339_00779</name>
</gene>
<organism evidence="1">
    <name type="scientific">freshwater metagenome</name>
    <dbReference type="NCBI Taxonomy" id="449393"/>
    <lineage>
        <taxon>unclassified sequences</taxon>
        <taxon>metagenomes</taxon>
        <taxon>ecological metagenomes</taxon>
    </lineage>
</organism>
<name>A0A6J7DCJ2_9ZZZZ</name>
<protein>
    <submittedName>
        <fullName evidence="1">Unannotated protein</fullName>
    </submittedName>
</protein>
<accession>A0A6J7DCJ2</accession>
<dbReference type="EMBL" id="CAFBLF010000111">
    <property type="protein sequence ID" value="CAB4868712.1"/>
    <property type="molecule type" value="Genomic_DNA"/>
</dbReference>